<evidence type="ECO:0000313" key="2">
    <source>
        <dbReference type="EMBL" id="SCB28129.1"/>
    </source>
</evidence>
<sequence length="50" mass="5332">MANSYKLFPEPQVVRLSRICLAQAVVCLSALACNAVLLTKIVPTMLGGLN</sequence>
<reference evidence="2 3" key="1">
    <citation type="submission" date="2016-08" db="EMBL/GenBank/DDBJ databases">
        <authorList>
            <person name="Seilhamer J.J."/>
        </authorList>
    </citation>
    <scope>NUCLEOTIDE SEQUENCE [LARGE SCALE GENOMIC DNA]</scope>
    <source>
        <strain evidence="2 3">CCBAU 10071</strain>
    </source>
</reference>
<organism evidence="2 3">
    <name type="scientific">Bradyrhizobium yuanmingense</name>
    <dbReference type="NCBI Taxonomy" id="108015"/>
    <lineage>
        <taxon>Bacteria</taxon>
        <taxon>Pseudomonadati</taxon>
        <taxon>Pseudomonadota</taxon>
        <taxon>Alphaproteobacteria</taxon>
        <taxon>Hyphomicrobiales</taxon>
        <taxon>Nitrobacteraceae</taxon>
        <taxon>Bradyrhizobium</taxon>
    </lineage>
</organism>
<evidence type="ECO:0000313" key="3">
    <source>
        <dbReference type="Proteomes" id="UP000183174"/>
    </source>
</evidence>
<feature type="transmembrane region" description="Helical" evidence="1">
    <location>
        <begin position="21"/>
        <end position="42"/>
    </location>
</feature>
<dbReference type="RefSeq" id="WP_158644873.1">
    <property type="nucleotide sequence ID" value="NZ_FMAE01000004.1"/>
</dbReference>
<accession>A0A1C3VK94</accession>
<gene>
    <name evidence="2" type="ORF">GA0061099_1004117</name>
</gene>
<keyword evidence="1" id="KW-0812">Transmembrane</keyword>
<dbReference type="EMBL" id="FMAE01000004">
    <property type="protein sequence ID" value="SCB28129.1"/>
    <property type="molecule type" value="Genomic_DNA"/>
</dbReference>
<keyword evidence="1" id="KW-1133">Transmembrane helix</keyword>
<dbReference type="AlphaFoldDB" id="A0A1C3VK94"/>
<dbReference type="PROSITE" id="PS51257">
    <property type="entry name" value="PROKAR_LIPOPROTEIN"/>
    <property type="match status" value="1"/>
</dbReference>
<evidence type="ECO:0000256" key="1">
    <source>
        <dbReference type="SAM" id="Phobius"/>
    </source>
</evidence>
<name>A0A1C3VK94_9BRAD</name>
<proteinExistence type="predicted"/>
<keyword evidence="1" id="KW-0472">Membrane</keyword>
<dbReference type="Proteomes" id="UP000183174">
    <property type="component" value="Unassembled WGS sequence"/>
</dbReference>
<protein>
    <submittedName>
        <fullName evidence="2">Uncharacterized protein</fullName>
    </submittedName>
</protein>